<keyword evidence="3" id="KW-1185">Reference proteome</keyword>
<dbReference type="Proteomes" id="UP000419138">
    <property type="component" value="Unassembled WGS sequence"/>
</dbReference>
<dbReference type="SUPFAM" id="SSF47413">
    <property type="entry name" value="lambda repressor-like DNA-binding domains"/>
    <property type="match status" value="1"/>
</dbReference>
<protein>
    <submittedName>
        <fullName evidence="2">Helix-turn-helix transcriptional regulator</fullName>
    </submittedName>
</protein>
<dbReference type="Gene3D" id="1.10.260.40">
    <property type="entry name" value="lambda repressor-like DNA-binding domains"/>
    <property type="match status" value="1"/>
</dbReference>
<dbReference type="SMART" id="SM00530">
    <property type="entry name" value="HTH_XRE"/>
    <property type="match status" value="1"/>
</dbReference>
<reference evidence="2 3" key="1">
    <citation type="submission" date="2019-05" db="EMBL/GenBank/DDBJ databases">
        <title>Comparative genomics and metabolomics analyses of clavulanic acid producing Streptomyces species provides insight into specialized metabolism and evolution of beta-lactam biosynthetic gene clusters.</title>
        <authorList>
            <person name="Moore M.A."/>
            <person name="Cruz-Morales P."/>
            <person name="Barona Gomez F."/>
            <person name="Kapil T."/>
        </authorList>
    </citation>
    <scope>NUCLEOTIDE SEQUENCE [LARGE SCALE GENOMIC DNA]</scope>
    <source>
        <strain evidence="2 3">NRRL 5741</strain>
    </source>
</reference>
<dbReference type="Pfam" id="PF01381">
    <property type="entry name" value="HTH_3"/>
    <property type="match status" value="1"/>
</dbReference>
<organism evidence="2 3">
    <name type="scientific">Streptomyces jumonjinensis</name>
    <dbReference type="NCBI Taxonomy" id="1945"/>
    <lineage>
        <taxon>Bacteria</taxon>
        <taxon>Bacillati</taxon>
        <taxon>Actinomycetota</taxon>
        <taxon>Actinomycetes</taxon>
        <taxon>Kitasatosporales</taxon>
        <taxon>Streptomycetaceae</taxon>
        <taxon>Streptomyces</taxon>
    </lineage>
</organism>
<dbReference type="EMBL" id="VCLA01000144">
    <property type="protein sequence ID" value="MQT01968.1"/>
    <property type="molecule type" value="Genomic_DNA"/>
</dbReference>
<accession>A0A646KIS9</accession>
<evidence type="ECO:0000259" key="1">
    <source>
        <dbReference type="PROSITE" id="PS50943"/>
    </source>
</evidence>
<evidence type="ECO:0000313" key="2">
    <source>
        <dbReference type="EMBL" id="MQT01968.1"/>
    </source>
</evidence>
<dbReference type="CDD" id="cd00093">
    <property type="entry name" value="HTH_XRE"/>
    <property type="match status" value="1"/>
</dbReference>
<sequence>MKEVRKRRGLTQRGLADASGVSLSIIRKLEQGERETARLETLRKLAVALRVPTMRLSDGPRPEGPREGTEERWGAVRAALEQPPLRLESDDDPPTVEGVRTSLAVEALPLYAAHRFSALAEVLAPMLRDAEALGDSGRRVRVRLLQLAGGAMVHTRQFGAAETALRRALDDAGDRMEGAATVNTMCWLLLRKGSLDTAYDLAVKWADDIEPRISRATPTELSAWGSMLLRVSAAAIRNSQTGQADDALRLARSAAVLLGREHAPESEILRAFGPTTVNLKAAENASVADRPDAVLRLAEGISPRSLKAATSSNRNRYLLDVAHAHARTRQYSEAFGKLEQIREDSPEWLPNQRYARDILAKILKGRRTLTADMRTMADVVGLPL</sequence>
<dbReference type="PROSITE" id="PS50943">
    <property type="entry name" value="HTH_CROC1"/>
    <property type="match status" value="1"/>
</dbReference>
<dbReference type="GO" id="GO:0003677">
    <property type="term" value="F:DNA binding"/>
    <property type="evidence" value="ECO:0007669"/>
    <property type="project" value="InterPro"/>
</dbReference>
<comment type="caution">
    <text evidence="2">The sequence shown here is derived from an EMBL/GenBank/DDBJ whole genome shotgun (WGS) entry which is preliminary data.</text>
</comment>
<feature type="domain" description="HTH cro/C1-type" evidence="1">
    <location>
        <begin position="1"/>
        <end position="56"/>
    </location>
</feature>
<proteinExistence type="predicted"/>
<dbReference type="InterPro" id="IPR010982">
    <property type="entry name" value="Lambda_DNA-bd_dom_sf"/>
</dbReference>
<name>A0A646KIS9_STRJU</name>
<evidence type="ECO:0000313" key="3">
    <source>
        <dbReference type="Proteomes" id="UP000419138"/>
    </source>
</evidence>
<dbReference type="InterPro" id="IPR001387">
    <property type="entry name" value="Cro/C1-type_HTH"/>
</dbReference>
<dbReference type="AlphaFoldDB" id="A0A646KIS9"/>
<gene>
    <name evidence="2" type="ORF">FF041_17640</name>
</gene>